<dbReference type="PANTHER" id="PTHR35936">
    <property type="entry name" value="MEMBRANE-BOUND LYTIC MUREIN TRANSGLYCOSYLASE F"/>
    <property type="match status" value="1"/>
</dbReference>
<feature type="signal peptide" evidence="2">
    <location>
        <begin position="1"/>
        <end position="22"/>
    </location>
</feature>
<feature type="domain" description="Solute-binding protein family 3/N-terminal" evidence="3">
    <location>
        <begin position="36"/>
        <end position="254"/>
    </location>
</feature>
<keyword evidence="1 2" id="KW-0732">Signal</keyword>
<dbReference type="Proteomes" id="UP000239899">
    <property type="component" value="Unassembled WGS sequence"/>
</dbReference>
<evidence type="ECO:0000313" key="5">
    <source>
        <dbReference type="Proteomes" id="UP000239899"/>
    </source>
</evidence>
<organism evidence="4 5">
    <name type="scientific">Chlorella sorokiniana</name>
    <name type="common">Freshwater green alga</name>
    <dbReference type="NCBI Taxonomy" id="3076"/>
    <lineage>
        <taxon>Eukaryota</taxon>
        <taxon>Viridiplantae</taxon>
        <taxon>Chlorophyta</taxon>
        <taxon>core chlorophytes</taxon>
        <taxon>Trebouxiophyceae</taxon>
        <taxon>Chlorellales</taxon>
        <taxon>Chlorellaceae</taxon>
        <taxon>Chlorella clade</taxon>
        <taxon>Chlorella</taxon>
    </lineage>
</organism>
<dbReference type="AlphaFoldDB" id="A0A2P6TKG5"/>
<dbReference type="EMBL" id="LHPG02000013">
    <property type="protein sequence ID" value="PRW44565.1"/>
    <property type="molecule type" value="Genomic_DNA"/>
</dbReference>
<comment type="caution">
    <text evidence="4">The sequence shown here is derived from an EMBL/GenBank/DDBJ whole genome shotgun (WGS) entry which is preliminary data.</text>
</comment>
<sequence>MHTLGALLLPLLLAGGAWPVAGRLLLVEPAAGGNAMLRVGFGVEPRVPMSSWENGQAKGFEALLIEAMAQEAGYNLEIVPLETLDDRFKALMDGRVDAVINSFTITPDRKKLVQFVMPSYYSAGAALFAPGGEIQGVRSWEDLSGQTVAVLEGNYVIDAAPQTPALQNVTLLQVADVQEASDAVLGGEAVGYIDDSSSLFAAPNLTIVSEVQPILRNPYSVAVTVGNDELAHKLSDALLALVEGGADAPILKMEQETFIAAGAPPNPDLAELVSNPTPGNSTLFPQTEVECAPVPSDSIWLPSDNFQPVHVWKIEGVQNWTCDPKSGNYSYTGWLVNATDSKTGVHTGYALTVPGPSGTHVPFFVATDERNATVLGTLINVREAGSVDMPSPSNPVLDTFWYRRPAYDQTGVFADPKVLFLTKTDTKGGVLPPGTPPCKEGDPMISVPVKAIFTFYACRQNA</sequence>
<protein>
    <submittedName>
        <fullName evidence="4">ABC transporter permease</fullName>
    </submittedName>
</protein>
<evidence type="ECO:0000313" key="4">
    <source>
        <dbReference type="EMBL" id="PRW44565.1"/>
    </source>
</evidence>
<dbReference type="Gene3D" id="3.40.190.10">
    <property type="entry name" value="Periplasmic binding protein-like II"/>
    <property type="match status" value="2"/>
</dbReference>
<keyword evidence="5" id="KW-1185">Reference proteome</keyword>
<evidence type="ECO:0000256" key="1">
    <source>
        <dbReference type="ARBA" id="ARBA00022729"/>
    </source>
</evidence>
<accession>A0A2P6TKG5</accession>
<gene>
    <name evidence="4" type="ORF">C2E21_6584</name>
</gene>
<feature type="chain" id="PRO_5015160938" evidence="2">
    <location>
        <begin position="23"/>
        <end position="462"/>
    </location>
</feature>
<reference evidence="4 5" key="1">
    <citation type="journal article" date="2018" name="Plant J.">
        <title>Genome sequences of Chlorella sorokiniana UTEX 1602 and Micractinium conductrix SAG 241.80: implications to maltose excretion by a green alga.</title>
        <authorList>
            <person name="Arriola M.B."/>
            <person name="Velmurugan N."/>
            <person name="Zhang Y."/>
            <person name="Plunkett M.H."/>
            <person name="Hondzo H."/>
            <person name="Barney B.M."/>
        </authorList>
    </citation>
    <scope>NUCLEOTIDE SEQUENCE [LARGE SCALE GENOMIC DNA]</scope>
    <source>
        <strain evidence="5">UTEX 1602</strain>
    </source>
</reference>
<dbReference type="SUPFAM" id="SSF53850">
    <property type="entry name" value="Periplasmic binding protein-like II"/>
    <property type="match status" value="1"/>
</dbReference>
<dbReference type="SMART" id="SM00062">
    <property type="entry name" value="PBPb"/>
    <property type="match status" value="1"/>
</dbReference>
<dbReference type="OrthoDB" id="10309294at2759"/>
<evidence type="ECO:0000256" key="2">
    <source>
        <dbReference type="SAM" id="SignalP"/>
    </source>
</evidence>
<evidence type="ECO:0000259" key="3">
    <source>
        <dbReference type="SMART" id="SM00062"/>
    </source>
</evidence>
<dbReference type="InterPro" id="IPR001638">
    <property type="entry name" value="Solute-binding_3/MltF_N"/>
</dbReference>
<dbReference type="Pfam" id="PF00497">
    <property type="entry name" value="SBP_bac_3"/>
    <property type="match status" value="1"/>
</dbReference>
<proteinExistence type="predicted"/>
<name>A0A2P6TKG5_CHLSO</name>